<dbReference type="EMBL" id="JADKGY010000006">
    <property type="protein sequence ID" value="MBK9982499.1"/>
    <property type="molecule type" value="Genomic_DNA"/>
</dbReference>
<protein>
    <submittedName>
        <fullName evidence="2">T9SS type A sorting domain-containing protein</fullName>
    </submittedName>
</protein>
<name>A0A9D7SUQ1_9BACT</name>
<organism evidence="2 3">
    <name type="scientific">Candidatus Opimibacter skivensis</name>
    <dbReference type="NCBI Taxonomy" id="2982028"/>
    <lineage>
        <taxon>Bacteria</taxon>
        <taxon>Pseudomonadati</taxon>
        <taxon>Bacteroidota</taxon>
        <taxon>Saprospiria</taxon>
        <taxon>Saprospirales</taxon>
        <taxon>Saprospiraceae</taxon>
        <taxon>Candidatus Opimibacter</taxon>
    </lineage>
</organism>
<evidence type="ECO:0000256" key="1">
    <source>
        <dbReference type="SAM" id="SignalP"/>
    </source>
</evidence>
<reference evidence="2 3" key="1">
    <citation type="submission" date="2020-10" db="EMBL/GenBank/DDBJ databases">
        <title>Connecting structure to function with the recovery of over 1000 high-quality activated sludge metagenome-assembled genomes encoding full-length rRNA genes using long-read sequencing.</title>
        <authorList>
            <person name="Singleton C.M."/>
            <person name="Petriglieri F."/>
            <person name="Kristensen J.M."/>
            <person name="Kirkegaard R.H."/>
            <person name="Michaelsen T.Y."/>
            <person name="Andersen M.H."/>
            <person name="Karst S.M."/>
            <person name="Dueholm M.S."/>
            <person name="Nielsen P.H."/>
            <person name="Albertsen M."/>
        </authorList>
    </citation>
    <scope>NUCLEOTIDE SEQUENCE [LARGE SCALE GENOMIC DNA]</scope>
    <source>
        <strain evidence="2">Ribe_18-Q3-R11-54_MAXAC.273</strain>
    </source>
</reference>
<dbReference type="InterPro" id="IPR026444">
    <property type="entry name" value="Secre_tail"/>
</dbReference>
<dbReference type="NCBIfam" id="TIGR04183">
    <property type="entry name" value="Por_Secre_tail"/>
    <property type="match status" value="1"/>
</dbReference>
<sequence>MKNILLTFLLLPCFIHAQSPVTHSAGLGENVPSLACLACPGSEWTNEVNITTEDDSVTSTVLSPAGNCFMSFCSSSRYLYAHHFNFSIPADATIDTILVSIKRTAYNADAISDSIVQLEKGGIMIGHNLSSSDFWPTSLTYENYGHVDPLWGATWLPSDLNDTTMGIALKIVNRTSGNEKADVDHIQMTVYFSTSTGIYSVTSSPAEVEWLISPGEIDLNIFTPTSVHCTSKIFNVMGEEIRSINLGQILHGENHFQISTAFINQGIYFIVINVGGRIYTRKFIGVN</sequence>
<evidence type="ECO:0000313" key="2">
    <source>
        <dbReference type="EMBL" id="MBK9982499.1"/>
    </source>
</evidence>
<evidence type="ECO:0000313" key="3">
    <source>
        <dbReference type="Proteomes" id="UP000808337"/>
    </source>
</evidence>
<keyword evidence="1" id="KW-0732">Signal</keyword>
<feature type="signal peptide" evidence="1">
    <location>
        <begin position="1"/>
        <end position="17"/>
    </location>
</feature>
<dbReference type="Proteomes" id="UP000808337">
    <property type="component" value="Unassembled WGS sequence"/>
</dbReference>
<dbReference type="AlphaFoldDB" id="A0A9D7SUQ1"/>
<comment type="caution">
    <text evidence="2">The sequence shown here is derived from an EMBL/GenBank/DDBJ whole genome shotgun (WGS) entry which is preliminary data.</text>
</comment>
<feature type="chain" id="PRO_5038977169" evidence="1">
    <location>
        <begin position="18"/>
        <end position="287"/>
    </location>
</feature>
<gene>
    <name evidence="2" type="ORF">IPP15_08750</name>
</gene>
<accession>A0A9D7SUQ1</accession>
<proteinExistence type="predicted"/>